<evidence type="ECO:0000256" key="3">
    <source>
        <dbReference type="PROSITE-ProRule" id="PRU01331"/>
    </source>
</evidence>
<dbReference type="Gene3D" id="3.30.590.10">
    <property type="entry name" value="Glutamine synthetase/guanido kinase, catalytic domain"/>
    <property type="match status" value="1"/>
</dbReference>
<dbReference type="GO" id="GO:0016020">
    <property type="term" value="C:membrane"/>
    <property type="evidence" value="ECO:0007669"/>
    <property type="project" value="TreeGrafter"/>
</dbReference>
<feature type="coiled-coil region" evidence="5">
    <location>
        <begin position="606"/>
        <end position="633"/>
    </location>
</feature>
<dbReference type="GO" id="GO:0004356">
    <property type="term" value="F:glutamine synthetase activity"/>
    <property type="evidence" value="ECO:0007669"/>
    <property type="project" value="UniProtKB-EC"/>
</dbReference>
<dbReference type="Pfam" id="PF00120">
    <property type="entry name" value="Gln-synt_C"/>
    <property type="match status" value="1"/>
</dbReference>
<accession>A0AA47AAM3</accession>
<dbReference type="InterPro" id="IPR014746">
    <property type="entry name" value="Gln_synth/guanido_kin_cat_dom"/>
</dbReference>
<feature type="domain" description="GS catalytic" evidence="6">
    <location>
        <begin position="134"/>
        <end position="559"/>
    </location>
</feature>
<dbReference type="Proteomes" id="UP001164244">
    <property type="component" value="Chromosome"/>
</dbReference>
<protein>
    <recommendedName>
        <fullName evidence="2">glutamine synthetase</fullName>
        <ecNumber evidence="2">6.3.1.2</ecNumber>
    </recommendedName>
</protein>
<comment type="similarity">
    <text evidence="1 3 4">Belongs to the glutamine synthetase family.</text>
</comment>
<evidence type="ECO:0000313" key="8">
    <source>
        <dbReference type="Proteomes" id="UP001164244"/>
    </source>
</evidence>
<dbReference type="PROSITE" id="PS51987">
    <property type="entry name" value="GS_CATALYTIC"/>
    <property type="match status" value="1"/>
</dbReference>
<keyword evidence="5" id="KW-0175">Coiled coil</keyword>
<dbReference type="GO" id="GO:0005737">
    <property type="term" value="C:cytoplasm"/>
    <property type="evidence" value="ECO:0007669"/>
    <property type="project" value="TreeGrafter"/>
</dbReference>
<dbReference type="KEGG" id="vrg:OKW85_05015"/>
<organism evidence="7 8">
    <name type="scientific">Veillonella rogosae</name>
    <dbReference type="NCBI Taxonomy" id="423477"/>
    <lineage>
        <taxon>Bacteria</taxon>
        <taxon>Bacillati</taxon>
        <taxon>Bacillota</taxon>
        <taxon>Negativicutes</taxon>
        <taxon>Veillonellales</taxon>
        <taxon>Veillonellaceae</taxon>
        <taxon>Veillonella</taxon>
    </lineage>
</organism>
<dbReference type="SUPFAM" id="SSF55931">
    <property type="entry name" value="Glutamine synthetase/guanido kinase"/>
    <property type="match status" value="1"/>
</dbReference>
<dbReference type="EMBL" id="CP110418">
    <property type="protein sequence ID" value="UZG50073.1"/>
    <property type="molecule type" value="Genomic_DNA"/>
</dbReference>
<sequence length="635" mass="71516">MATTNHELLYYIPAGQYGKEGVLALLEQHPEIKFVSLVGIDLAGNDTDEKIPMSAFFDDYESFFEGRAVQTDGSSVVLTNIATLNNARVDMWGDPSVNWFVDYNYENIDPATGLPTGTLRIPAFLMHNYRYVDSRSILKRSCDYVKTELLNLIKEHGLPGMPHVKADDVVDIIFTSATELEFWVKTPARTVTKKELSVSQKLQEQYWQRTHGTVRTALEQAVERLDKYGMVAEMGHKEVGGVKAKLDEFGHEAVVLEQLEIDWKFCNNPLQTADNELQARIIVREVFRENGLDVTFNAKPIIGVAGSGEHTHFGVMAKLKSGKLVNLFSPEDMRKEACSSLGIGAIMGLLKHYEAINPFISSTTDALNRLKPGFEAPVCIVTSFGTDPSEPNRNRTILCGLIRDIDNPMATRFELRSPNPYTNTYTALSLIFVSAFDGMKYAITCGKTQAQLLAEISKEVGESADYLDTNRAYRTEKDVFDDFTQEERNQMFGVAPATVWENVQGYYNNPELVETLSQGDAFAKDLMESFIASILKRWELVLANRLIPNNLDAVRNMVAIHTDSRNSVDDKRFAEVNDLRFYLAKDSDDRKSLFTRLTEALNAGEYDLASKLQIEMNDKMEELEAKYANYAKNIF</sequence>
<dbReference type="InterPro" id="IPR008146">
    <property type="entry name" value="Gln_synth_cat_dom"/>
</dbReference>
<dbReference type="SMART" id="SM01230">
    <property type="entry name" value="Gln-synt_C"/>
    <property type="match status" value="1"/>
</dbReference>
<dbReference type="GO" id="GO:0019740">
    <property type="term" value="P:nitrogen utilization"/>
    <property type="evidence" value="ECO:0007669"/>
    <property type="project" value="TreeGrafter"/>
</dbReference>
<evidence type="ECO:0000259" key="6">
    <source>
        <dbReference type="PROSITE" id="PS51987"/>
    </source>
</evidence>
<evidence type="ECO:0000256" key="5">
    <source>
        <dbReference type="SAM" id="Coils"/>
    </source>
</evidence>
<dbReference type="PANTHER" id="PTHR43407">
    <property type="entry name" value="GLUTAMINE SYNTHETASE"/>
    <property type="match status" value="1"/>
</dbReference>
<dbReference type="EC" id="6.3.1.2" evidence="2"/>
<proteinExistence type="inferred from homology"/>
<dbReference type="PANTHER" id="PTHR43407:SF1">
    <property type="entry name" value="LENGSIN"/>
    <property type="match status" value="1"/>
</dbReference>
<evidence type="ECO:0000256" key="4">
    <source>
        <dbReference type="RuleBase" id="RU000384"/>
    </source>
</evidence>
<evidence type="ECO:0000256" key="2">
    <source>
        <dbReference type="ARBA" id="ARBA00012937"/>
    </source>
</evidence>
<evidence type="ECO:0000313" key="7">
    <source>
        <dbReference type="EMBL" id="UZG50073.1"/>
    </source>
</evidence>
<dbReference type="AlphaFoldDB" id="A0AA47AAM3"/>
<reference evidence="7" key="1">
    <citation type="submission" date="2022-11" db="EMBL/GenBank/DDBJ databases">
        <title>Complete genome sequence of Veillonella rogosae KCOM 3468 isolated from human Subgingival dental plaque of Chronic peridontitis Lesion.</title>
        <authorList>
            <person name="Park S.-N."/>
            <person name="Lim Y.K."/>
            <person name="Kook J.-K."/>
        </authorList>
    </citation>
    <scope>NUCLEOTIDE SEQUENCE</scope>
    <source>
        <strain evidence="7">KCOM 3468</strain>
    </source>
</reference>
<dbReference type="RefSeq" id="WP_265137244.1">
    <property type="nucleotide sequence ID" value="NZ_CP110418.1"/>
</dbReference>
<gene>
    <name evidence="7" type="ORF">OKW85_05015</name>
</gene>
<evidence type="ECO:0000256" key="1">
    <source>
        <dbReference type="ARBA" id="ARBA00009897"/>
    </source>
</evidence>
<name>A0AA47AAM3_9FIRM</name>
<dbReference type="GO" id="GO:0006542">
    <property type="term" value="P:glutamine biosynthetic process"/>
    <property type="evidence" value="ECO:0007669"/>
    <property type="project" value="TreeGrafter"/>
</dbReference>